<accession>A0AAE1BHD9</accession>
<organism evidence="1 2">
    <name type="scientific">Petrolisthes cinctipes</name>
    <name type="common">Flat porcelain crab</name>
    <dbReference type="NCBI Taxonomy" id="88211"/>
    <lineage>
        <taxon>Eukaryota</taxon>
        <taxon>Metazoa</taxon>
        <taxon>Ecdysozoa</taxon>
        <taxon>Arthropoda</taxon>
        <taxon>Crustacea</taxon>
        <taxon>Multicrustacea</taxon>
        <taxon>Malacostraca</taxon>
        <taxon>Eumalacostraca</taxon>
        <taxon>Eucarida</taxon>
        <taxon>Decapoda</taxon>
        <taxon>Pleocyemata</taxon>
        <taxon>Anomura</taxon>
        <taxon>Galatheoidea</taxon>
        <taxon>Porcellanidae</taxon>
        <taxon>Petrolisthes</taxon>
    </lineage>
</organism>
<protein>
    <submittedName>
        <fullName evidence="1">Uncharacterized protein</fullName>
    </submittedName>
</protein>
<evidence type="ECO:0000313" key="2">
    <source>
        <dbReference type="Proteomes" id="UP001286313"/>
    </source>
</evidence>
<gene>
    <name evidence="1" type="ORF">Pcinc_042949</name>
</gene>
<proteinExistence type="predicted"/>
<dbReference type="EMBL" id="JAWQEG010008428">
    <property type="protein sequence ID" value="KAK3850343.1"/>
    <property type="molecule type" value="Genomic_DNA"/>
</dbReference>
<reference evidence="1" key="1">
    <citation type="submission" date="2023-10" db="EMBL/GenBank/DDBJ databases">
        <title>Genome assemblies of two species of porcelain crab, Petrolisthes cinctipes and Petrolisthes manimaculis (Anomura: Porcellanidae).</title>
        <authorList>
            <person name="Angst P."/>
        </authorList>
    </citation>
    <scope>NUCLEOTIDE SEQUENCE</scope>
    <source>
        <strain evidence="1">PB745_01</strain>
        <tissue evidence="1">Gill</tissue>
    </source>
</reference>
<dbReference type="Proteomes" id="UP001286313">
    <property type="component" value="Unassembled WGS sequence"/>
</dbReference>
<name>A0AAE1BHD9_PETCI</name>
<dbReference type="AlphaFoldDB" id="A0AAE1BHD9"/>
<sequence length="102" mass="10784">MVWNRLCVWNEAICEANRVLMSQASNFTAPEGAVAGLAGSLLSQVVAKAFTEGGRSYKRAVWAGEAGRNGGSRGGSVGVECKVLFPGCEILQPRYTPRPGVI</sequence>
<evidence type="ECO:0000313" key="1">
    <source>
        <dbReference type="EMBL" id="KAK3850343.1"/>
    </source>
</evidence>
<comment type="caution">
    <text evidence="1">The sequence shown here is derived from an EMBL/GenBank/DDBJ whole genome shotgun (WGS) entry which is preliminary data.</text>
</comment>
<keyword evidence="2" id="KW-1185">Reference proteome</keyword>